<dbReference type="STRING" id="59843.A3958_01815"/>
<comment type="caution">
    <text evidence="7">The sequence shown here is derived from an EMBL/GenBank/DDBJ whole genome shotgun (WGS) entry which is preliminary data.</text>
</comment>
<evidence type="ECO:0000256" key="3">
    <source>
        <dbReference type="ARBA" id="ARBA00022989"/>
    </source>
</evidence>
<keyword evidence="3 5" id="KW-1133">Transmembrane helix</keyword>
<evidence type="ECO:0000256" key="5">
    <source>
        <dbReference type="RuleBase" id="RU361157"/>
    </source>
</evidence>
<dbReference type="InterPro" id="IPR013525">
    <property type="entry name" value="ABC2_TM"/>
</dbReference>
<dbReference type="OrthoDB" id="670210at2"/>
<sequence length="278" mass="29898">MSLSHHTSNPVGSMLPPPHPVSGPPHAFTAIRIFMWRTWQHTKNNGFSLVMDAILSPILLLLIFNYLFGGAIAGSTGVYIQFLLPGILILTVVPMTVYSGTTICSDITKGVYNRFRTLPFWQPASVIGSILTDGLRYAVGVIVALGTGLALGFRPEGSLIQVMCAVVFILLFAFSVSWIFAMIGVIAKRPETVSGSSMIAIYPLLFASNILVDTATMPGWIGILIELNPISIAAATVRGLMSGIASMTEIMAGIGVSVLFIAIFAPTTLYLYQTKNQR</sequence>
<evidence type="ECO:0000313" key="7">
    <source>
        <dbReference type="EMBL" id="KZS44213.1"/>
    </source>
</evidence>
<feature type="domain" description="ABC transmembrane type-2" evidence="6">
    <location>
        <begin position="48"/>
        <end position="275"/>
    </location>
</feature>
<dbReference type="InterPro" id="IPR000412">
    <property type="entry name" value="ABC_2_transport"/>
</dbReference>
<feature type="transmembrane region" description="Helical" evidence="5">
    <location>
        <begin position="159"/>
        <end position="187"/>
    </location>
</feature>
<feature type="transmembrane region" description="Helical" evidence="5">
    <location>
        <begin position="79"/>
        <end position="99"/>
    </location>
</feature>
<dbReference type="PANTHER" id="PTHR43229">
    <property type="entry name" value="NODULATION PROTEIN J"/>
    <property type="match status" value="1"/>
</dbReference>
<feature type="transmembrane region" description="Helical" evidence="5">
    <location>
        <begin position="47"/>
        <end position="67"/>
    </location>
</feature>
<proteinExistence type="inferred from homology"/>
<dbReference type="GO" id="GO:0140359">
    <property type="term" value="F:ABC-type transporter activity"/>
    <property type="evidence" value="ECO:0007669"/>
    <property type="project" value="InterPro"/>
</dbReference>
<feature type="transmembrane region" description="Helical" evidence="5">
    <location>
        <begin position="135"/>
        <end position="153"/>
    </location>
</feature>
<keyword evidence="4 5" id="KW-0472">Membrane</keyword>
<keyword evidence="8" id="KW-1185">Reference proteome</keyword>
<comment type="similarity">
    <text evidence="5">Belongs to the ABC-2 integral membrane protein family.</text>
</comment>
<dbReference type="PANTHER" id="PTHR43229:SF2">
    <property type="entry name" value="NODULATION PROTEIN J"/>
    <property type="match status" value="1"/>
</dbReference>
<evidence type="ECO:0000313" key="8">
    <source>
        <dbReference type="Proteomes" id="UP000076796"/>
    </source>
</evidence>
<feature type="transmembrane region" description="Helical" evidence="5">
    <location>
        <begin position="199"/>
        <end position="221"/>
    </location>
</feature>
<dbReference type="InterPro" id="IPR047817">
    <property type="entry name" value="ABC2_TM_bact-type"/>
</dbReference>
<dbReference type="EMBL" id="LWMH01000002">
    <property type="protein sequence ID" value="KZS44213.1"/>
    <property type="molecule type" value="Genomic_DNA"/>
</dbReference>
<keyword evidence="5" id="KW-1003">Cell membrane</keyword>
<keyword evidence="5" id="KW-0813">Transport</keyword>
<evidence type="ECO:0000259" key="6">
    <source>
        <dbReference type="PROSITE" id="PS51012"/>
    </source>
</evidence>
<accession>A0A163F8I8</accession>
<dbReference type="PIRSF" id="PIRSF006648">
    <property type="entry name" value="DrrB"/>
    <property type="match status" value="1"/>
</dbReference>
<dbReference type="GO" id="GO:0043190">
    <property type="term" value="C:ATP-binding cassette (ABC) transporter complex"/>
    <property type="evidence" value="ECO:0007669"/>
    <property type="project" value="InterPro"/>
</dbReference>
<dbReference type="GeneID" id="97554201"/>
<organism evidence="7 8">
    <name type="scientific">Paenibacillus glucanolyticus</name>
    <dbReference type="NCBI Taxonomy" id="59843"/>
    <lineage>
        <taxon>Bacteria</taxon>
        <taxon>Bacillati</taxon>
        <taxon>Bacillota</taxon>
        <taxon>Bacilli</taxon>
        <taxon>Bacillales</taxon>
        <taxon>Paenibacillaceae</taxon>
        <taxon>Paenibacillus</taxon>
    </lineage>
</organism>
<dbReference type="Proteomes" id="UP000076796">
    <property type="component" value="Unassembled WGS sequence"/>
</dbReference>
<name>A0A163F8I8_9BACL</name>
<reference evidence="7" key="1">
    <citation type="journal article" date="2016" name="Genome Announc.">
        <title>Draft genomes of two strains of Paenibacillus glucanolyticus with capability to degrade lignocellulose.</title>
        <authorList>
            <person name="Mathews S.L."/>
            <person name="Pawlak J."/>
            <person name="Grunden A.M."/>
        </authorList>
    </citation>
    <scope>NUCLEOTIDE SEQUENCE [LARGE SCALE GENOMIC DNA]</scope>
    <source>
        <strain evidence="7">SLM1</strain>
    </source>
</reference>
<dbReference type="InterPro" id="IPR051784">
    <property type="entry name" value="Nod_factor_ABC_transporter"/>
</dbReference>
<dbReference type="AlphaFoldDB" id="A0A163F8I8"/>
<dbReference type="Pfam" id="PF01061">
    <property type="entry name" value="ABC2_membrane"/>
    <property type="match status" value="1"/>
</dbReference>
<evidence type="ECO:0000256" key="4">
    <source>
        <dbReference type="ARBA" id="ARBA00023136"/>
    </source>
</evidence>
<protein>
    <recommendedName>
        <fullName evidence="5">Transport permease protein</fullName>
    </recommendedName>
</protein>
<comment type="subcellular location">
    <subcellularLocation>
        <location evidence="5">Cell membrane</location>
        <topology evidence="5">Multi-pass membrane protein</topology>
    </subcellularLocation>
    <subcellularLocation>
        <location evidence="1">Membrane</location>
        <topology evidence="1">Multi-pass membrane protein</topology>
    </subcellularLocation>
</comment>
<dbReference type="PROSITE" id="PS51012">
    <property type="entry name" value="ABC_TM2"/>
    <property type="match status" value="1"/>
</dbReference>
<keyword evidence="2 5" id="KW-0812">Transmembrane</keyword>
<dbReference type="RefSeq" id="WP_063480294.1">
    <property type="nucleotide sequence ID" value="NZ_CP147845.1"/>
</dbReference>
<gene>
    <name evidence="7" type="ORF">AWU65_29550</name>
</gene>
<evidence type="ECO:0000256" key="2">
    <source>
        <dbReference type="ARBA" id="ARBA00022692"/>
    </source>
</evidence>
<evidence type="ECO:0000256" key="1">
    <source>
        <dbReference type="ARBA" id="ARBA00004141"/>
    </source>
</evidence>
<feature type="transmembrane region" description="Helical" evidence="5">
    <location>
        <begin position="250"/>
        <end position="272"/>
    </location>
</feature>